<protein>
    <submittedName>
        <fullName evidence="1">Uncharacterized protein</fullName>
    </submittedName>
</protein>
<accession>A0ACC0GRT0</accession>
<evidence type="ECO:0000313" key="1">
    <source>
        <dbReference type="EMBL" id="KAI8003977.1"/>
    </source>
</evidence>
<proteinExistence type="predicted"/>
<dbReference type="Proteomes" id="UP001060215">
    <property type="component" value="Chromosome 9"/>
</dbReference>
<keyword evidence="2" id="KW-1185">Reference proteome</keyword>
<gene>
    <name evidence="1" type="ORF">LOK49_LG08G02083</name>
</gene>
<evidence type="ECO:0000313" key="2">
    <source>
        <dbReference type="Proteomes" id="UP001060215"/>
    </source>
</evidence>
<dbReference type="EMBL" id="CM045766">
    <property type="protein sequence ID" value="KAI8003977.1"/>
    <property type="molecule type" value="Genomic_DNA"/>
</dbReference>
<sequence>MLEVSKNRPFFLEIPVETKALFGTALELRIAGINVIFGRQGESYDSVCQSNGKLCVPNKLHDNTQHSLNIPLNMLAEPRTATLLYIKSMNKLLENDIPGFGGSVAKGLFGLIFNARVVHEFWRPSAILRVQIPRPELLVFLQFASLGNVTLGACTMP</sequence>
<comment type="caution">
    <text evidence="1">The sequence shown here is derived from an EMBL/GenBank/DDBJ whole genome shotgun (WGS) entry which is preliminary data.</text>
</comment>
<organism evidence="1 2">
    <name type="scientific">Camellia lanceoleosa</name>
    <dbReference type="NCBI Taxonomy" id="1840588"/>
    <lineage>
        <taxon>Eukaryota</taxon>
        <taxon>Viridiplantae</taxon>
        <taxon>Streptophyta</taxon>
        <taxon>Embryophyta</taxon>
        <taxon>Tracheophyta</taxon>
        <taxon>Spermatophyta</taxon>
        <taxon>Magnoliopsida</taxon>
        <taxon>eudicotyledons</taxon>
        <taxon>Gunneridae</taxon>
        <taxon>Pentapetalae</taxon>
        <taxon>asterids</taxon>
        <taxon>Ericales</taxon>
        <taxon>Theaceae</taxon>
        <taxon>Camellia</taxon>
    </lineage>
</organism>
<name>A0ACC0GRT0_9ERIC</name>
<reference evidence="1 2" key="1">
    <citation type="journal article" date="2022" name="Plant J.">
        <title>Chromosome-level genome of Camellia lanceoleosa provides a valuable resource for understanding genome evolution and self-incompatibility.</title>
        <authorList>
            <person name="Gong W."/>
            <person name="Xiao S."/>
            <person name="Wang L."/>
            <person name="Liao Z."/>
            <person name="Chang Y."/>
            <person name="Mo W."/>
            <person name="Hu G."/>
            <person name="Li W."/>
            <person name="Zhao G."/>
            <person name="Zhu H."/>
            <person name="Hu X."/>
            <person name="Ji K."/>
            <person name="Xiang X."/>
            <person name="Song Q."/>
            <person name="Yuan D."/>
            <person name="Jin S."/>
            <person name="Zhang L."/>
        </authorList>
    </citation>
    <scope>NUCLEOTIDE SEQUENCE [LARGE SCALE GENOMIC DNA]</scope>
    <source>
        <strain evidence="1">SQ_2022a</strain>
    </source>
</reference>